<feature type="non-terminal residue" evidence="1">
    <location>
        <position position="1"/>
    </location>
</feature>
<sequence length="70" mass="7741">PSILESELSALGRVRFLRLERRITVNEVEALSSTTQLGQSEATVRLNEGQANQNRTTRSAVRAPLGTRMC</sequence>
<comment type="caution">
    <text evidence="1">The sequence shown here is derived from an EMBL/GenBank/DDBJ whole genome shotgun (WGS) entry which is preliminary data.</text>
</comment>
<accession>A0A0F9IG71</accession>
<gene>
    <name evidence="1" type="ORF">LCGC14_1945220</name>
</gene>
<protein>
    <submittedName>
        <fullName evidence="1">Uncharacterized protein</fullName>
    </submittedName>
</protein>
<name>A0A0F9IG71_9ZZZZ</name>
<dbReference type="AlphaFoldDB" id="A0A0F9IG71"/>
<dbReference type="EMBL" id="LAZR01021131">
    <property type="protein sequence ID" value="KKL86387.1"/>
    <property type="molecule type" value="Genomic_DNA"/>
</dbReference>
<evidence type="ECO:0000313" key="1">
    <source>
        <dbReference type="EMBL" id="KKL86387.1"/>
    </source>
</evidence>
<organism evidence="1">
    <name type="scientific">marine sediment metagenome</name>
    <dbReference type="NCBI Taxonomy" id="412755"/>
    <lineage>
        <taxon>unclassified sequences</taxon>
        <taxon>metagenomes</taxon>
        <taxon>ecological metagenomes</taxon>
    </lineage>
</organism>
<proteinExistence type="predicted"/>
<reference evidence="1" key="1">
    <citation type="journal article" date="2015" name="Nature">
        <title>Complex archaea that bridge the gap between prokaryotes and eukaryotes.</title>
        <authorList>
            <person name="Spang A."/>
            <person name="Saw J.H."/>
            <person name="Jorgensen S.L."/>
            <person name="Zaremba-Niedzwiedzka K."/>
            <person name="Martijn J."/>
            <person name="Lind A.E."/>
            <person name="van Eijk R."/>
            <person name="Schleper C."/>
            <person name="Guy L."/>
            <person name="Ettema T.J."/>
        </authorList>
    </citation>
    <scope>NUCLEOTIDE SEQUENCE</scope>
</reference>